<organism evidence="2 3">
    <name type="scientific">Naegleria lovaniensis</name>
    <name type="common">Amoeba</name>
    <dbReference type="NCBI Taxonomy" id="51637"/>
    <lineage>
        <taxon>Eukaryota</taxon>
        <taxon>Discoba</taxon>
        <taxon>Heterolobosea</taxon>
        <taxon>Tetramitia</taxon>
        <taxon>Eutetramitia</taxon>
        <taxon>Vahlkampfiidae</taxon>
        <taxon>Naegleria</taxon>
    </lineage>
</organism>
<gene>
    <name evidence="2" type="ORF">C9374_009484</name>
</gene>
<dbReference type="EMBL" id="PYSW02000003">
    <property type="protein sequence ID" value="KAG2392907.1"/>
    <property type="molecule type" value="Genomic_DNA"/>
</dbReference>
<feature type="compositionally biased region" description="Basic and acidic residues" evidence="1">
    <location>
        <begin position="59"/>
        <end position="70"/>
    </location>
</feature>
<sequence length="76" mass="8180">MEGIKKTDDFNAPKQMMGGGEDQNIAGNLASNLSASGGQYVDVGGRKESEKSNISQNKDQLRVGPRDQPIERTSNI</sequence>
<name>A0AA88H4V2_NAELO</name>
<comment type="caution">
    <text evidence="2">The sequence shown here is derived from an EMBL/GenBank/DDBJ whole genome shotgun (WGS) entry which is preliminary data.</text>
</comment>
<evidence type="ECO:0000256" key="1">
    <source>
        <dbReference type="SAM" id="MobiDB-lite"/>
    </source>
</evidence>
<protein>
    <submittedName>
        <fullName evidence="2">Uncharacterized protein</fullName>
    </submittedName>
</protein>
<feature type="compositionally biased region" description="Basic and acidic residues" evidence="1">
    <location>
        <begin position="1"/>
        <end position="11"/>
    </location>
</feature>
<dbReference type="RefSeq" id="XP_044554801.1">
    <property type="nucleotide sequence ID" value="XM_044699676.1"/>
</dbReference>
<dbReference type="Proteomes" id="UP000816034">
    <property type="component" value="Unassembled WGS sequence"/>
</dbReference>
<evidence type="ECO:0000313" key="2">
    <source>
        <dbReference type="EMBL" id="KAG2392907.1"/>
    </source>
</evidence>
<accession>A0AA88H4V2</accession>
<dbReference type="GeneID" id="68101938"/>
<proteinExistence type="predicted"/>
<dbReference type="AlphaFoldDB" id="A0AA88H4V2"/>
<feature type="compositionally biased region" description="Polar residues" evidence="1">
    <location>
        <begin position="25"/>
        <end position="37"/>
    </location>
</feature>
<keyword evidence="3" id="KW-1185">Reference proteome</keyword>
<feature type="region of interest" description="Disordered" evidence="1">
    <location>
        <begin position="1"/>
        <end position="76"/>
    </location>
</feature>
<evidence type="ECO:0000313" key="3">
    <source>
        <dbReference type="Proteomes" id="UP000816034"/>
    </source>
</evidence>
<reference evidence="2 3" key="1">
    <citation type="journal article" date="2018" name="BMC Genomics">
        <title>The genome of Naegleria lovaniensis, the basis for a comparative approach to unravel pathogenicity factors of the human pathogenic amoeba N. fowleri.</title>
        <authorList>
            <person name="Liechti N."/>
            <person name="Schurch N."/>
            <person name="Bruggmann R."/>
            <person name="Wittwer M."/>
        </authorList>
    </citation>
    <scope>NUCLEOTIDE SEQUENCE [LARGE SCALE GENOMIC DNA]</scope>
    <source>
        <strain evidence="2 3">ATCC 30569</strain>
    </source>
</reference>